<reference evidence="9 10" key="1">
    <citation type="journal article" date="2018" name="Mol. Biol. Evol.">
        <title>Broad Genomic Sampling Reveals a Smut Pathogenic Ancestry of the Fungal Clade Ustilaginomycotina.</title>
        <authorList>
            <person name="Kijpornyongpan T."/>
            <person name="Mondo S.J."/>
            <person name="Barry K."/>
            <person name="Sandor L."/>
            <person name="Lee J."/>
            <person name="Lipzen A."/>
            <person name="Pangilinan J."/>
            <person name="LaButti K."/>
            <person name="Hainaut M."/>
            <person name="Henrissat B."/>
            <person name="Grigoriev I.V."/>
            <person name="Spatafora J.W."/>
            <person name="Aime M.C."/>
        </authorList>
    </citation>
    <scope>NUCLEOTIDE SEQUENCE [LARGE SCALE GENOMIC DNA]</scope>
    <source>
        <strain evidence="9 10">MCA 4186</strain>
    </source>
</reference>
<sequence>TPATTTPSGTFKYGGVSRGCFADAAGTGGARSMNSASTGTNTMTNSQCANFCGDKGFKFSGSQYSSECYCSNVIPTVTSTACTMDCAGQVGEKCGGSWALTVFENTTTPATSAGPIAYLGCFKDVVSQRAMNDYVFTGTDMTTEKCQQGCSIRGYQYSGTEWSTECYCSKAAPTTTATNCNMPCGGNAAQTCGGSVALSVTRDPNAGTTSGSSGSGSTGSGSTGSGSTGSGSTGTGTATTCSGLAPGYAVCQNGQKVVNGACVAA</sequence>
<evidence type="ECO:0000313" key="10">
    <source>
        <dbReference type="Proteomes" id="UP000245946"/>
    </source>
</evidence>
<evidence type="ECO:0000256" key="2">
    <source>
        <dbReference type="ARBA" id="ARBA00022692"/>
    </source>
</evidence>
<dbReference type="GO" id="GO:0005886">
    <property type="term" value="C:plasma membrane"/>
    <property type="evidence" value="ECO:0007669"/>
    <property type="project" value="TreeGrafter"/>
</dbReference>
<dbReference type="STRING" id="58919.A0A316ZCP0"/>
<dbReference type="AlphaFoldDB" id="A0A316ZCP0"/>
<proteinExistence type="predicted"/>
<feature type="domain" description="WSC" evidence="8">
    <location>
        <begin position="14"/>
        <end position="106"/>
    </location>
</feature>
<evidence type="ECO:0000256" key="4">
    <source>
        <dbReference type="ARBA" id="ARBA00022989"/>
    </source>
</evidence>
<dbReference type="SMART" id="SM00321">
    <property type="entry name" value="WSC"/>
    <property type="match status" value="2"/>
</dbReference>
<keyword evidence="4" id="KW-1133">Transmembrane helix</keyword>
<dbReference type="InterPro" id="IPR051836">
    <property type="entry name" value="Kremen_rcpt"/>
</dbReference>
<feature type="domain" description="WSC" evidence="8">
    <location>
        <begin position="115"/>
        <end position="204"/>
    </location>
</feature>
<comment type="subcellular location">
    <subcellularLocation>
        <location evidence="1">Membrane</location>
        <topology evidence="1">Single-pass membrane protein</topology>
    </subcellularLocation>
</comment>
<organism evidence="9 10">
    <name type="scientific">Tilletiopsis washingtonensis</name>
    <dbReference type="NCBI Taxonomy" id="58919"/>
    <lineage>
        <taxon>Eukaryota</taxon>
        <taxon>Fungi</taxon>
        <taxon>Dikarya</taxon>
        <taxon>Basidiomycota</taxon>
        <taxon>Ustilaginomycotina</taxon>
        <taxon>Exobasidiomycetes</taxon>
        <taxon>Entylomatales</taxon>
        <taxon>Entylomatales incertae sedis</taxon>
        <taxon>Tilletiopsis</taxon>
    </lineage>
</organism>
<keyword evidence="3" id="KW-0732">Signal</keyword>
<evidence type="ECO:0000256" key="7">
    <source>
        <dbReference type="SAM" id="MobiDB-lite"/>
    </source>
</evidence>
<feature type="non-terminal residue" evidence="9">
    <location>
        <position position="1"/>
    </location>
</feature>
<dbReference type="OrthoDB" id="5985073at2759"/>
<gene>
    <name evidence="9" type="ORF">FA09DRAFT_297684</name>
</gene>
<evidence type="ECO:0000256" key="6">
    <source>
        <dbReference type="ARBA" id="ARBA00023180"/>
    </source>
</evidence>
<name>A0A316ZCP0_9BASI</name>
<accession>A0A316ZCP0</accession>
<feature type="compositionally biased region" description="Gly residues" evidence="7">
    <location>
        <begin position="213"/>
        <end position="231"/>
    </location>
</feature>
<feature type="region of interest" description="Disordered" evidence="7">
    <location>
        <begin position="203"/>
        <end position="231"/>
    </location>
</feature>
<keyword evidence="6" id="KW-0325">Glycoprotein</keyword>
<dbReference type="Proteomes" id="UP000245946">
    <property type="component" value="Unassembled WGS sequence"/>
</dbReference>
<keyword evidence="10" id="KW-1185">Reference proteome</keyword>
<evidence type="ECO:0000256" key="1">
    <source>
        <dbReference type="ARBA" id="ARBA00004167"/>
    </source>
</evidence>
<dbReference type="RefSeq" id="XP_025598282.1">
    <property type="nucleotide sequence ID" value="XM_025740216.1"/>
</dbReference>
<dbReference type="GeneID" id="37267762"/>
<keyword evidence="5" id="KW-0472">Membrane</keyword>
<dbReference type="InterPro" id="IPR002889">
    <property type="entry name" value="WSC_carb-bd"/>
</dbReference>
<evidence type="ECO:0000256" key="5">
    <source>
        <dbReference type="ARBA" id="ARBA00023136"/>
    </source>
</evidence>
<dbReference type="EMBL" id="KZ819293">
    <property type="protein sequence ID" value="PWN98003.1"/>
    <property type="molecule type" value="Genomic_DNA"/>
</dbReference>
<evidence type="ECO:0000313" key="9">
    <source>
        <dbReference type="EMBL" id="PWN98003.1"/>
    </source>
</evidence>
<evidence type="ECO:0000256" key="3">
    <source>
        <dbReference type="ARBA" id="ARBA00022729"/>
    </source>
</evidence>
<keyword evidence="2" id="KW-0812">Transmembrane</keyword>
<dbReference type="PANTHER" id="PTHR24269">
    <property type="entry name" value="KREMEN PROTEIN"/>
    <property type="match status" value="1"/>
</dbReference>
<dbReference type="Pfam" id="PF01822">
    <property type="entry name" value="WSC"/>
    <property type="match status" value="2"/>
</dbReference>
<protein>
    <submittedName>
        <fullName evidence="9">WSC-domain-containing protein</fullName>
    </submittedName>
</protein>
<dbReference type="PANTHER" id="PTHR24269:SF16">
    <property type="entry name" value="PROTEIN SLG1"/>
    <property type="match status" value="1"/>
</dbReference>
<evidence type="ECO:0000259" key="8">
    <source>
        <dbReference type="PROSITE" id="PS51212"/>
    </source>
</evidence>
<dbReference type="PROSITE" id="PS51212">
    <property type="entry name" value="WSC"/>
    <property type="match status" value="2"/>
</dbReference>